<sequence>MDELQPSLQLWATAYPCINSNPLTSICQLQLSMHISSLALFKHTHFFYRLLWGMHCLGTRGTRRHTKTDSGGLTAVSFTLSQRHVAVYQRHALEIGKVTSA</sequence>
<dbReference type="AlphaFoldDB" id="A0A4U6V908"/>
<reference evidence="1" key="1">
    <citation type="submission" date="2019-03" db="EMBL/GenBank/DDBJ databases">
        <title>WGS assembly of Setaria viridis.</title>
        <authorList>
            <person name="Huang P."/>
            <person name="Jenkins J."/>
            <person name="Grimwood J."/>
            <person name="Barry K."/>
            <person name="Healey A."/>
            <person name="Mamidi S."/>
            <person name="Sreedasyam A."/>
            <person name="Shu S."/>
            <person name="Feldman M."/>
            <person name="Wu J."/>
            <person name="Yu Y."/>
            <person name="Chen C."/>
            <person name="Johnson J."/>
            <person name="Rokhsar D."/>
            <person name="Baxter I."/>
            <person name="Schmutz J."/>
            <person name="Brutnell T."/>
            <person name="Kellogg E."/>
        </authorList>
    </citation>
    <scope>NUCLEOTIDE SEQUENCE [LARGE SCALE GENOMIC DNA]</scope>
</reference>
<accession>A0A4U6V908</accession>
<dbReference type="Proteomes" id="UP000298652">
    <property type="component" value="Chromosome 3"/>
</dbReference>
<gene>
    <name evidence="1" type="ORF">SEVIR_3G087666v2</name>
</gene>
<proteinExistence type="predicted"/>
<evidence type="ECO:0000313" key="1">
    <source>
        <dbReference type="EMBL" id="TKW25002.1"/>
    </source>
</evidence>
<name>A0A4U6V908_SETVI</name>
<dbReference type="EMBL" id="CM016554">
    <property type="protein sequence ID" value="TKW25002.1"/>
    <property type="molecule type" value="Genomic_DNA"/>
</dbReference>
<evidence type="ECO:0000313" key="2">
    <source>
        <dbReference type="Proteomes" id="UP000298652"/>
    </source>
</evidence>
<protein>
    <submittedName>
        <fullName evidence="1">Uncharacterized protein</fullName>
    </submittedName>
</protein>
<keyword evidence="2" id="KW-1185">Reference proteome</keyword>
<dbReference type="Gramene" id="TKW25002">
    <property type="protein sequence ID" value="TKW25002"/>
    <property type="gene ID" value="SEVIR_3G087666v2"/>
</dbReference>
<organism evidence="1 2">
    <name type="scientific">Setaria viridis</name>
    <name type="common">Green bristlegrass</name>
    <name type="synonym">Setaria italica subsp. viridis</name>
    <dbReference type="NCBI Taxonomy" id="4556"/>
    <lineage>
        <taxon>Eukaryota</taxon>
        <taxon>Viridiplantae</taxon>
        <taxon>Streptophyta</taxon>
        <taxon>Embryophyta</taxon>
        <taxon>Tracheophyta</taxon>
        <taxon>Spermatophyta</taxon>
        <taxon>Magnoliopsida</taxon>
        <taxon>Liliopsida</taxon>
        <taxon>Poales</taxon>
        <taxon>Poaceae</taxon>
        <taxon>PACMAD clade</taxon>
        <taxon>Panicoideae</taxon>
        <taxon>Panicodae</taxon>
        <taxon>Paniceae</taxon>
        <taxon>Cenchrinae</taxon>
        <taxon>Setaria</taxon>
    </lineage>
</organism>